<evidence type="ECO:0000256" key="1">
    <source>
        <dbReference type="SAM" id="Coils"/>
    </source>
</evidence>
<feature type="non-terminal residue" evidence="3">
    <location>
        <position position="1"/>
    </location>
</feature>
<organism evidence="3">
    <name type="scientific">Trepomonas sp. PC1</name>
    <dbReference type="NCBI Taxonomy" id="1076344"/>
    <lineage>
        <taxon>Eukaryota</taxon>
        <taxon>Metamonada</taxon>
        <taxon>Diplomonadida</taxon>
        <taxon>Hexamitidae</taxon>
        <taxon>Hexamitinae</taxon>
        <taxon>Trepomonas</taxon>
    </lineage>
</organism>
<dbReference type="EMBL" id="GDID01007073">
    <property type="protein sequence ID" value="JAP89533.1"/>
    <property type="molecule type" value="Transcribed_RNA"/>
</dbReference>
<dbReference type="AlphaFoldDB" id="A0A146JXV3"/>
<accession>A0A146JXV3</accession>
<keyword evidence="1" id="KW-0175">Coiled coil</keyword>
<evidence type="ECO:0000313" key="3">
    <source>
        <dbReference type="EMBL" id="JAP89533.1"/>
    </source>
</evidence>
<feature type="compositionally biased region" description="Polar residues" evidence="2">
    <location>
        <begin position="245"/>
        <end position="259"/>
    </location>
</feature>
<feature type="compositionally biased region" description="Polar residues" evidence="2">
    <location>
        <begin position="77"/>
        <end position="95"/>
    </location>
</feature>
<dbReference type="InterPro" id="IPR029071">
    <property type="entry name" value="Ubiquitin-like_domsf"/>
</dbReference>
<proteinExistence type="predicted"/>
<protein>
    <recommendedName>
        <fullName evidence="4">Ubiquitin-like domain-containing protein</fullName>
    </recommendedName>
</protein>
<evidence type="ECO:0000256" key="2">
    <source>
        <dbReference type="SAM" id="MobiDB-lite"/>
    </source>
</evidence>
<feature type="region of interest" description="Disordered" evidence="2">
    <location>
        <begin position="163"/>
        <end position="284"/>
    </location>
</feature>
<feature type="compositionally biased region" description="Low complexity" evidence="2">
    <location>
        <begin position="211"/>
        <end position="244"/>
    </location>
</feature>
<dbReference type="SUPFAM" id="SSF54236">
    <property type="entry name" value="Ubiquitin-like"/>
    <property type="match status" value="1"/>
</dbReference>
<sequence>VKPSNKEEPPIEIEMSQYALLKQLLNEINQQFGFKSDDYRLVHKGKIVSKQTEQQQNQSLSGDLHFSDGDTVSLITNIRPSRQNTPSQPRTTQQNDEPDDEDANSIHQMMQQGLGQVMNVVIGQDPSGAQHFVSGQINGVPIAGNQEIQGLLSGLFGANGMGRLFGQPQQQNAQPAQPVQQQQNPFLTQNPQPQSQNQPRNPFNPFPPRQPTQSAQQAQQLSNTQPAAPTTQPTTQPQNQPQQQVHTSQKPPQKPNTPVNPFKPPVESAPVDTKEEPEEPKKKVVKTVKKIIPKKTPEVKKPKKQKIDHELNQFNVMQQCKSMAQITSKYELEQVLKHKNDEQAQILAAYQHCIAKVREVEDSLILRGIHGEKITKAMNKNQKVQNQLQNQLLEGLSMLQEEDFVHKLEEESNIKISELNEKDQEELLQFLQEELTK</sequence>
<reference evidence="3" key="1">
    <citation type="submission" date="2015-07" db="EMBL/GenBank/DDBJ databases">
        <title>Adaptation to a free-living lifestyle via gene acquisitions in the diplomonad Trepomonas sp. PC1.</title>
        <authorList>
            <person name="Xu F."/>
            <person name="Jerlstrom-Hultqvist J."/>
            <person name="Kolisko M."/>
            <person name="Simpson A.G.B."/>
            <person name="Roger A.J."/>
            <person name="Svard S.G."/>
            <person name="Andersson J.O."/>
        </authorList>
    </citation>
    <scope>NUCLEOTIDE SEQUENCE</scope>
    <source>
        <strain evidence="3">PC1</strain>
    </source>
</reference>
<feature type="region of interest" description="Disordered" evidence="2">
    <location>
        <begin position="77"/>
        <end position="103"/>
    </location>
</feature>
<feature type="coiled-coil region" evidence="1">
    <location>
        <begin position="374"/>
        <end position="434"/>
    </location>
</feature>
<evidence type="ECO:0008006" key="4">
    <source>
        <dbReference type="Google" id="ProtNLM"/>
    </source>
</evidence>
<gene>
    <name evidence="3" type="ORF">TPC1_30972</name>
</gene>
<feature type="compositionally biased region" description="Low complexity" evidence="2">
    <location>
        <begin position="167"/>
        <end position="201"/>
    </location>
</feature>
<name>A0A146JXV3_9EUKA</name>